<protein>
    <recommendedName>
        <fullName evidence="3">SWIM-type domain-containing protein</fullName>
    </recommendedName>
</protein>
<comment type="caution">
    <text evidence="1">The sequence shown here is derived from an EMBL/GenBank/DDBJ whole genome shotgun (WGS) entry which is preliminary data.</text>
</comment>
<dbReference type="EMBL" id="BOSE01000003">
    <property type="protein sequence ID" value="GIP16513.1"/>
    <property type="molecule type" value="Genomic_DNA"/>
</dbReference>
<keyword evidence="2" id="KW-1185">Reference proteome</keyword>
<proteinExistence type="predicted"/>
<name>A0A919YMC7_9BACL</name>
<dbReference type="AlphaFoldDB" id="A0A919YMC7"/>
<evidence type="ECO:0000313" key="2">
    <source>
        <dbReference type="Proteomes" id="UP000683139"/>
    </source>
</evidence>
<accession>A0A919YMC7</accession>
<organism evidence="1 2">
    <name type="scientific">Paenibacillus montaniterrae</name>
    <dbReference type="NCBI Taxonomy" id="429341"/>
    <lineage>
        <taxon>Bacteria</taxon>
        <taxon>Bacillati</taxon>
        <taxon>Bacillota</taxon>
        <taxon>Bacilli</taxon>
        <taxon>Bacillales</taxon>
        <taxon>Paenibacillaceae</taxon>
        <taxon>Paenibacillus</taxon>
    </lineage>
</organism>
<dbReference type="RefSeq" id="WP_213514829.1">
    <property type="nucleotide sequence ID" value="NZ_BOSE01000003.1"/>
</dbReference>
<gene>
    <name evidence="1" type="ORF">J40TS1_21550</name>
</gene>
<reference evidence="1" key="1">
    <citation type="submission" date="2021-03" db="EMBL/GenBank/DDBJ databases">
        <title>Antimicrobial resistance genes in bacteria isolated from Japanese honey, and their potential for conferring macrolide and lincosamide resistance in the American foulbrood pathogen Paenibacillus larvae.</title>
        <authorList>
            <person name="Okamoto M."/>
            <person name="Kumagai M."/>
            <person name="Kanamori H."/>
            <person name="Takamatsu D."/>
        </authorList>
    </citation>
    <scope>NUCLEOTIDE SEQUENCE</scope>
    <source>
        <strain evidence="1">J40TS1</strain>
    </source>
</reference>
<evidence type="ECO:0000313" key="1">
    <source>
        <dbReference type="EMBL" id="GIP16513.1"/>
    </source>
</evidence>
<evidence type="ECO:0008006" key="3">
    <source>
        <dbReference type="Google" id="ProtNLM"/>
    </source>
</evidence>
<dbReference type="Proteomes" id="UP000683139">
    <property type="component" value="Unassembled WGS sequence"/>
</dbReference>
<sequence>MSKQPSIEKILNKLTKDELKGILLELAKQDEHLRNALLLQYGEGNNEQRLASYSKLIQSTVRRYSDRDGFIPYRETHRFTIEMLELLENFNAANDERLELEAALMILAEAIEAFQYADDSNGDIGILVDSALERIFMLTCSLNKQDLALQQYYMNRLLAVSRSGIFQGWDEFQIALFRICSKLSEMEELREQLKAAIELQIDASATQTYGAYTQEALLMILYELIEAYGTGEEAELFIANHLLFPAFRALQISRRMESGDYTAVIELAKEGEQQDKGFPGLVIKWKNARYEAYKQRNLKKEQWLLAKELLLTGDYKYYQELESLNEEDELVFYRSMLAELKKAKGWGVREIYLKLISDKNDVEEMMSYVRSSPSSIESYAARLMDRYPEEVEQIYREFIDQLAETSSNRKDYKRVCKVIRQYGKTVGKDKQAAVIDKFTTRYARRPAFIDELENLL</sequence>